<evidence type="ECO:0000256" key="2">
    <source>
        <dbReference type="ARBA" id="ARBA00022490"/>
    </source>
</evidence>
<comment type="caution">
    <text evidence="4">The sequence shown here is derived from an EMBL/GenBank/DDBJ whole genome shotgun (WGS) entry which is preliminary data.</text>
</comment>
<feature type="region of interest" description="Disordered" evidence="3">
    <location>
        <begin position="1"/>
        <end position="54"/>
    </location>
</feature>
<feature type="region of interest" description="Disordered" evidence="3">
    <location>
        <begin position="297"/>
        <end position="322"/>
    </location>
</feature>
<dbReference type="PANTHER" id="PTHR15346">
    <property type="entry name" value="DYNACTIN SUBUNIT"/>
    <property type="match status" value="1"/>
</dbReference>
<dbReference type="Pfam" id="PF04912">
    <property type="entry name" value="Dynamitin"/>
    <property type="match status" value="1"/>
</dbReference>
<comment type="subcellular location">
    <subcellularLocation>
        <location evidence="1">Cytoplasm</location>
    </subcellularLocation>
</comment>
<feature type="region of interest" description="Disordered" evidence="3">
    <location>
        <begin position="88"/>
        <end position="120"/>
    </location>
</feature>
<dbReference type="InterPro" id="IPR028133">
    <property type="entry name" value="Dynamitin"/>
</dbReference>
<dbReference type="GO" id="GO:0005737">
    <property type="term" value="C:cytoplasm"/>
    <property type="evidence" value="ECO:0007669"/>
    <property type="project" value="UniProtKB-SubCell"/>
</dbReference>
<feature type="region of interest" description="Disordered" evidence="3">
    <location>
        <begin position="134"/>
        <end position="158"/>
    </location>
</feature>
<evidence type="ECO:0000256" key="1">
    <source>
        <dbReference type="ARBA" id="ARBA00004496"/>
    </source>
</evidence>
<dbReference type="GO" id="GO:0005869">
    <property type="term" value="C:dynactin complex"/>
    <property type="evidence" value="ECO:0007669"/>
    <property type="project" value="InterPro"/>
</dbReference>
<proteinExistence type="predicted"/>
<dbReference type="Proteomes" id="UP001392437">
    <property type="component" value="Unassembled WGS sequence"/>
</dbReference>
<protein>
    <recommendedName>
        <fullName evidence="6">Dynamitin</fullName>
    </recommendedName>
</protein>
<sequence length="425" mass="46641">MALNRKYSALPDLDTAPDIYETPELTDDNSTVPTTTGRSHSDEEFDDDDDDVDGISRSRLRIDQARSRFLPARVDARDVDFSDRLNIKRKSYKTSSRRQKVLEDGTQQIGDLSDEEGGEDLERKLARLKREIEEAKEEYSKQQRDPSSGDGGVQEEDFSSLSRALDEMSLTSTKRAISTGPPATKPTETALEAVSNAHGATYTVTYAPDYEQSHALAKAADFDRRLVLLEKAIGITSSTLSDAEDSRTPRAIMPTLDTLQKQIFTLSEASTTSLDSISRRVRTLALDAEQLAKNRKAAKDAQEALASPGGGPGEPLESDSSEQTAKVIALYGTLPTIESLSPLLPPLLDRLRSLRAIHADAAVASETLERIETSQGEMASEIQQWRSGLEKIESAMREGDGAMESNMKVVEGWVKDLEAKMAKLS</sequence>
<reference evidence="4 5" key="1">
    <citation type="submission" date="2023-01" db="EMBL/GenBank/DDBJ databases">
        <title>Analysis of 21 Apiospora genomes using comparative genomics revels a genus with tremendous synthesis potential of carbohydrate active enzymes and secondary metabolites.</title>
        <authorList>
            <person name="Sorensen T."/>
        </authorList>
    </citation>
    <scope>NUCLEOTIDE SEQUENCE [LARGE SCALE GENOMIC DNA]</scope>
    <source>
        <strain evidence="4 5">CBS 117206</strain>
    </source>
</reference>
<evidence type="ECO:0000313" key="5">
    <source>
        <dbReference type="Proteomes" id="UP001392437"/>
    </source>
</evidence>
<dbReference type="GO" id="GO:0007017">
    <property type="term" value="P:microtubule-based process"/>
    <property type="evidence" value="ECO:0007669"/>
    <property type="project" value="InterPro"/>
</dbReference>
<keyword evidence="2" id="KW-0963">Cytoplasm</keyword>
<gene>
    <name evidence="4" type="ORF">PG999_006071</name>
</gene>
<feature type="compositionally biased region" description="Basic and acidic residues" evidence="3">
    <location>
        <begin position="134"/>
        <end position="144"/>
    </location>
</feature>
<evidence type="ECO:0008006" key="6">
    <source>
        <dbReference type="Google" id="ProtNLM"/>
    </source>
</evidence>
<feature type="compositionally biased region" description="Basic residues" evidence="3">
    <location>
        <begin position="88"/>
        <end position="99"/>
    </location>
</feature>
<accession>A0AAW0QQH4</accession>
<organism evidence="4 5">
    <name type="scientific">Apiospora kogelbergensis</name>
    <dbReference type="NCBI Taxonomy" id="1337665"/>
    <lineage>
        <taxon>Eukaryota</taxon>
        <taxon>Fungi</taxon>
        <taxon>Dikarya</taxon>
        <taxon>Ascomycota</taxon>
        <taxon>Pezizomycotina</taxon>
        <taxon>Sordariomycetes</taxon>
        <taxon>Xylariomycetidae</taxon>
        <taxon>Amphisphaeriales</taxon>
        <taxon>Apiosporaceae</taxon>
        <taxon>Apiospora</taxon>
    </lineage>
</organism>
<evidence type="ECO:0000256" key="3">
    <source>
        <dbReference type="SAM" id="MobiDB-lite"/>
    </source>
</evidence>
<name>A0AAW0QQH4_9PEZI</name>
<feature type="compositionally biased region" description="Acidic residues" evidence="3">
    <location>
        <begin position="43"/>
        <end position="53"/>
    </location>
</feature>
<dbReference type="AlphaFoldDB" id="A0AAW0QQH4"/>
<dbReference type="EMBL" id="JAQQWP010000006">
    <property type="protein sequence ID" value="KAK8114002.1"/>
    <property type="molecule type" value="Genomic_DNA"/>
</dbReference>
<feature type="compositionally biased region" description="Polar residues" evidence="3">
    <location>
        <begin position="28"/>
        <end position="38"/>
    </location>
</feature>
<evidence type="ECO:0000313" key="4">
    <source>
        <dbReference type="EMBL" id="KAK8114002.1"/>
    </source>
</evidence>
<keyword evidence="5" id="KW-1185">Reference proteome</keyword>